<reference evidence="2" key="1">
    <citation type="submission" date="2023-07" db="EMBL/GenBank/DDBJ databases">
        <title>draft genome sequence of fig (Ficus carica).</title>
        <authorList>
            <person name="Takahashi T."/>
            <person name="Nishimura K."/>
        </authorList>
    </citation>
    <scope>NUCLEOTIDE SEQUENCE</scope>
</reference>
<proteinExistence type="predicted"/>
<comment type="caution">
    <text evidence="2">The sequence shown here is derived from an EMBL/GenBank/DDBJ whole genome shotgun (WGS) entry which is preliminary data.</text>
</comment>
<evidence type="ECO:0000256" key="1">
    <source>
        <dbReference type="SAM" id="Phobius"/>
    </source>
</evidence>
<dbReference type="AlphaFoldDB" id="A0AA87ZA39"/>
<organism evidence="2 3">
    <name type="scientific">Ficus carica</name>
    <name type="common">Common fig</name>
    <dbReference type="NCBI Taxonomy" id="3494"/>
    <lineage>
        <taxon>Eukaryota</taxon>
        <taxon>Viridiplantae</taxon>
        <taxon>Streptophyta</taxon>
        <taxon>Embryophyta</taxon>
        <taxon>Tracheophyta</taxon>
        <taxon>Spermatophyta</taxon>
        <taxon>Magnoliopsida</taxon>
        <taxon>eudicotyledons</taxon>
        <taxon>Gunneridae</taxon>
        <taxon>Pentapetalae</taxon>
        <taxon>rosids</taxon>
        <taxon>fabids</taxon>
        <taxon>Rosales</taxon>
        <taxon>Moraceae</taxon>
        <taxon>Ficeae</taxon>
        <taxon>Ficus</taxon>
    </lineage>
</organism>
<protein>
    <submittedName>
        <fullName evidence="2">Uncharacterized protein</fullName>
    </submittedName>
</protein>
<keyword evidence="1" id="KW-1133">Transmembrane helix</keyword>
<dbReference type="Proteomes" id="UP001187192">
    <property type="component" value="Unassembled WGS sequence"/>
</dbReference>
<gene>
    <name evidence="2" type="ORF">TIFTF001_002250</name>
</gene>
<keyword evidence="1" id="KW-0472">Membrane</keyword>
<evidence type="ECO:0000313" key="2">
    <source>
        <dbReference type="EMBL" id="GMN28969.1"/>
    </source>
</evidence>
<dbReference type="EMBL" id="BTGU01000002">
    <property type="protein sequence ID" value="GMN28969.1"/>
    <property type="molecule type" value="Genomic_DNA"/>
</dbReference>
<feature type="transmembrane region" description="Helical" evidence="1">
    <location>
        <begin position="20"/>
        <end position="42"/>
    </location>
</feature>
<keyword evidence="1" id="KW-0812">Transmembrane</keyword>
<sequence length="119" mass="13024">MHPLRGISFLNEFNAFDPIVFSIDVVFKVIAPVFVFVSFLPIESLVLMEKGKYTTFAWSGGNLALEGGKLALEAGKLFLEAGSLELEAGNLAFEFAVQIPCDRYRDAQVDGDRDGDADC</sequence>
<keyword evidence="3" id="KW-1185">Reference proteome</keyword>
<accession>A0AA87ZA39</accession>
<name>A0AA87ZA39_FICCA</name>
<evidence type="ECO:0000313" key="3">
    <source>
        <dbReference type="Proteomes" id="UP001187192"/>
    </source>
</evidence>